<dbReference type="InterPro" id="IPR025975">
    <property type="entry name" value="Polysacc_lyase"/>
</dbReference>
<keyword evidence="3" id="KW-1185">Reference proteome</keyword>
<dbReference type="Pfam" id="PF14099">
    <property type="entry name" value="Polysacc_lyase"/>
    <property type="match status" value="1"/>
</dbReference>
<feature type="signal peptide" evidence="1">
    <location>
        <begin position="1"/>
        <end position="30"/>
    </location>
</feature>
<dbReference type="Proteomes" id="UP000318102">
    <property type="component" value="Unassembled WGS sequence"/>
</dbReference>
<feature type="chain" id="PRO_5038842191" evidence="1">
    <location>
        <begin position="31"/>
        <end position="269"/>
    </location>
</feature>
<evidence type="ECO:0000313" key="2">
    <source>
        <dbReference type="EMBL" id="TVX93339.1"/>
    </source>
</evidence>
<gene>
    <name evidence="2" type="ORF">FPZ44_09895</name>
</gene>
<dbReference type="EMBL" id="VNJK01000001">
    <property type="protein sequence ID" value="TVX93339.1"/>
    <property type="molecule type" value="Genomic_DNA"/>
</dbReference>
<name>A0A559J0C1_9BACL</name>
<protein>
    <submittedName>
        <fullName evidence="2">Uncharacterized protein</fullName>
    </submittedName>
</protein>
<dbReference type="AlphaFoldDB" id="A0A559J0C1"/>
<reference evidence="2 3" key="1">
    <citation type="submission" date="2019-07" db="EMBL/GenBank/DDBJ databases">
        <authorList>
            <person name="Kim J."/>
        </authorList>
    </citation>
    <scope>NUCLEOTIDE SEQUENCE [LARGE SCALE GENOMIC DNA]</scope>
    <source>
        <strain evidence="2 3">N4</strain>
    </source>
</reference>
<proteinExistence type="predicted"/>
<dbReference type="Gene3D" id="2.60.120.200">
    <property type="match status" value="1"/>
</dbReference>
<organism evidence="2 3">
    <name type="scientific">Paenibacillus agilis</name>
    <dbReference type="NCBI Taxonomy" id="3020863"/>
    <lineage>
        <taxon>Bacteria</taxon>
        <taxon>Bacillati</taxon>
        <taxon>Bacillota</taxon>
        <taxon>Bacilli</taxon>
        <taxon>Bacillales</taxon>
        <taxon>Paenibacillaceae</taxon>
        <taxon>Paenibacillus</taxon>
    </lineage>
</organism>
<evidence type="ECO:0000313" key="3">
    <source>
        <dbReference type="Proteomes" id="UP000318102"/>
    </source>
</evidence>
<keyword evidence="1" id="KW-0732">Signal</keyword>
<evidence type="ECO:0000256" key="1">
    <source>
        <dbReference type="SAM" id="SignalP"/>
    </source>
</evidence>
<comment type="caution">
    <text evidence="2">The sequence shown here is derived from an EMBL/GenBank/DDBJ whole genome shotgun (WGS) entry which is preliminary data.</text>
</comment>
<accession>A0A559J0C1</accession>
<sequence>MEAKYLRNKRVTTILMLIMMFGLMSTVVSAAAFTLNVNADGPNYGKDAYQIFKDNFGPKPVDGAASDRIFEVNSPIVGNAFEFIVKSTDLLENNTSQRNEVKVYNASRTELKAPKDSNYTYKWKFKLDENFEFPKKAHFFAIFQYKAIGQNDDIPLLTFSLDQNVLKFYHNPKGTDNTQRKVLSEANFANYKNVWVEATVTVVNSDNGSVSMTLKTLDGKDVMPPYSGNQDMWIDGANIIRPKWGIYRKHYAEIKDAKIQFANFQIIKH</sequence>
<dbReference type="OrthoDB" id="624837at2"/>